<feature type="domain" description="Transposase IS701-like DDE" evidence="1">
    <location>
        <begin position="20"/>
        <end position="281"/>
    </location>
</feature>
<dbReference type="InterPro" id="IPR038721">
    <property type="entry name" value="IS701-like_DDE_dom"/>
</dbReference>
<name>A0ABW6ML92_9ACTN</name>
<protein>
    <submittedName>
        <fullName evidence="2">IS701 family transposase</fullName>
    </submittedName>
</protein>
<dbReference type="EMBL" id="JBIAHM010000055">
    <property type="protein sequence ID" value="MFE9606904.1"/>
    <property type="molecule type" value="Genomic_DNA"/>
</dbReference>
<dbReference type="NCBIfam" id="NF033540">
    <property type="entry name" value="transpos_IS701"/>
    <property type="match status" value="1"/>
</dbReference>
<evidence type="ECO:0000313" key="2">
    <source>
        <dbReference type="EMBL" id="MFE9606904.1"/>
    </source>
</evidence>
<dbReference type="Proteomes" id="UP001601303">
    <property type="component" value="Unassembled WGS sequence"/>
</dbReference>
<dbReference type="InterPro" id="IPR012337">
    <property type="entry name" value="RNaseH-like_sf"/>
</dbReference>
<dbReference type="PANTHER" id="PTHR33627:SF1">
    <property type="entry name" value="TRANSPOSASE"/>
    <property type="match status" value="1"/>
</dbReference>
<dbReference type="InterPro" id="IPR039365">
    <property type="entry name" value="IS701-like"/>
</dbReference>
<reference evidence="2 3" key="1">
    <citation type="submission" date="2024-10" db="EMBL/GenBank/DDBJ databases">
        <title>The Natural Products Discovery Center: Release of the First 8490 Sequenced Strains for Exploring Actinobacteria Biosynthetic Diversity.</title>
        <authorList>
            <person name="Kalkreuter E."/>
            <person name="Kautsar S.A."/>
            <person name="Yang D."/>
            <person name="Bader C.D."/>
            <person name="Teijaro C.N."/>
            <person name="Fluegel L."/>
            <person name="Davis C.M."/>
            <person name="Simpson J.R."/>
            <person name="Lauterbach L."/>
            <person name="Steele A.D."/>
            <person name="Gui C."/>
            <person name="Meng S."/>
            <person name="Li G."/>
            <person name="Viehrig K."/>
            <person name="Ye F."/>
            <person name="Su P."/>
            <person name="Kiefer A.F."/>
            <person name="Nichols A."/>
            <person name="Cepeda A.J."/>
            <person name="Yan W."/>
            <person name="Fan B."/>
            <person name="Jiang Y."/>
            <person name="Adhikari A."/>
            <person name="Zheng C.-J."/>
            <person name="Schuster L."/>
            <person name="Cowan T.M."/>
            <person name="Smanski M.J."/>
            <person name="Chevrette M.G."/>
            <person name="De Carvalho L.P.S."/>
            <person name="Shen B."/>
        </authorList>
    </citation>
    <scope>NUCLEOTIDE SEQUENCE [LARGE SCALE GENOMIC DNA]</scope>
    <source>
        <strain evidence="2 3">NPDC006488</strain>
    </source>
</reference>
<gene>
    <name evidence="2" type="ORF">ACFYNQ_51310</name>
</gene>
<dbReference type="RefSeq" id="WP_388115761.1">
    <property type="nucleotide sequence ID" value="NZ_JBIAHM010000055.1"/>
</dbReference>
<dbReference type="SUPFAM" id="SSF53098">
    <property type="entry name" value="Ribonuclease H-like"/>
    <property type="match status" value="1"/>
</dbReference>
<evidence type="ECO:0000259" key="1">
    <source>
        <dbReference type="Pfam" id="PF13546"/>
    </source>
</evidence>
<accession>A0ABW6ML92</accession>
<sequence length="410" mass="45776">MRLGEVERLRGELAEFVGDVFGSLPRRDQRRWGECYLRGLMLDGRRKSIQPMAERLPDGNMQALQQFVNQSPWDPLPVRCRIARRLSEVLVPEVWVIDDVSFPKCGQASAGVARQYCGVLGKRANCQVAVSVHAATDTASCPLQWQLYLPAEWTNEPDRCRRAGIPDGIVHQEKWRLALSLLDTLADWRLKAPVVVADAGYGTSTSFRLALEERGLSYVLALTGKEVAHVQHAEPHRPAYGGLGPPTLPRYRNPPRALVLHAAEAADGLTNVTWRQGSKGPMTSTFTVLSVRPSGKQSLAAAQKAGGGHHRWDGVLPARTVLVEWPAGEAAPTGYWISNLPVTTPVEDLVRWAKMRWRIEHDYRELKHGLGLDHFEGRTWRGWHHHVTLVTAAQAFLTLRRLDPKVRTPA</sequence>
<evidence type="ECO:0000313" key="3">
    <source>
        <dbReference type="Proteomes" id="UP001601303"/>
    </source>
</evidence>
<keyword evidence="3" id="KW-1185">Reference proteome</keyword>
<proteinExistence type="predicted"/>
<dbReference type="Pfam" id="PF13546">
    <property type="entry name" value="DDE_5"/>
    <property type="match status" value="1"/>
</dbReference>
<comment type="caution">
    <text evidence="2">The sequence shown here is derived from an EMBL/GenBank/DDBJ whole genome shotgun (WGS) entry which is preliminary data.</text>
</comment>
<organism evidence="2 3">
    <name type="scientific">Streptomyces hokutonensis</name>
    <dbReference type="NCBI Taxonomy" id="1306990"/>
    <lineage>
        <taxon>Bacteria</taxon>
        <taxon>Bacillati</taxon>
        <taxon>Actinomycetota</taxon>
        <taxon>Actinomycetes</taxon>
        <taxon>Kitasatosporales</taxon>
        <taxon>Streptomycetaceae</taxon>
        <taxon>Streptomyces</taxon>
    </lineage>
</organism>
<dbReference type="PANTHER" id="PTHR33627">
    <property type="entry name" value="TRANSPOSASE"/>
    <property type="match status" value="1"/>
</dbReference>